<name>A0A8J2JZA9_9HEXA</name>
<sequence>MKSMKKEKLWDCLELESVKTVLNDCSTKRSETENAGTYQHFLHVLSCVTPGLR</sequence>
<feature type="non-terminal residue" evidence="1">
    <location>
        <position position="53"/>
    </location>
</feature>
<organism evidence="1 2">
    <name type="scientific">Allacma fusca</name>
    <dbReference type="NCBI Taxonomy" id="39272"/>
    <lineage>
        <taxon>Eukaryota</taxon>
        <taxon>Metazoa</taxon>
        <taxon>Ecdysozoa</taxon>
        <taxon>Arthropoda</taxon>
        <taxon>Hexapoda</taxon>
        <taxon>Collembola</taxon>
        <taxon>Symphypleona</taxon>
        <taxon>Sminthuridae</taxon>
        <taxon>Allacma</taxon>
    </lineage>
</organism>
<comment type="caution">
    <text evidence="1">The sequence shown here is derived from an EMBL/GenBank/DDBJ whole genome shotgun (WGS) entry which is preliminary data.</text>
</comment>
<dbReference type="AlphaFoldDB" id="A0A8J2JZA9"/>
<dbReference type="Proteomes" id="UP000708208">
    <property type="component" value="Unassembled WGS sequence"/>
</dbReference>
<keyword evidence="2" id="KW-1185">Reference proteome</keyword>
<evidence type="ECO:0000313" key="1">
    <source>
        <dbReference type="EMBL" id="CAG7729720.1"/>
    </source>
</evidence>
<dbReference type="EMBL" id="CAJVCH010183071">
    <property type="protein sequence ID" value="CAG7729720.1"/>
    <property type="molecule type" value="Genomic_DNA"/>
</dbReference>
<gene>
    <name evidence="1" type="ORF">AFUS01_LOCUS18414</name>
</gene>
<protein>
    <submittedName>
        <fullName evidence="1">Uncharacterized protein</fullName>
    </submittedName>
</protein>
<accession>A0A8J2JZA9</accession>
<proteinExistence type="predicted"/>
<reference evidence="1" key="1">
    <citation type="submission" date="2021-06" db="EMBL/GenBank/DDBJ databases">
        <authorList>
            <person name="Hodson N. C."/>
            <person name="Mongue J. A."/>
            <person name="Jaron S. K."/>
        </authorList>
    </citation>
    <scope>NUCLEOTIDE SEQUENCE</scope>
</reference>
<evidence type="ECO:0000313" key="2">
    <source>
        <dbReference type="Proteomes" id="UP000708208"/>
    </source>
</evidence>